<sequence>MDQVAEHSGVSKQTVYSHFGSKEDLFTAIIEYKCIAADITNDLFDLERPIREVLRELADHFIELMMSDEAIRMFRLCVADTGQRARLAALYWEAGPHQVIEKIEHYMSEQKRRGKLHIDDPHFATQHFIALTRGEGYMKKLLGLPDQRNPKELPDYIDSCIELFARAYIDR</sequence>
<dbReference type="Gene3D" id="1.10.357.10">
    <property type="entry name" value="Tetracycline Repressor, domain 2"/>
    <property type="match status" value="1"/>
</dbReference>
<name>A0A0F9AC72_9ZZZZ</name>
<dbReference type="InterPro" id="IPR009057">
    <property type="entry name" value="Homeodomain-like_sf"/>
</dbReference>
<evidence type="ECO:0000259" key="2">
    <source>
        <dbReference type="PROSITE" id="PS50977"/>
    </source>
</evidence>
<feature type="domain" description="HTH tetR-type" evidence="2">
    <location>
        <begin position="1"/>
        <end position="37"/>
    </location>
</feature>
<dbReference type="PANTHER" id="PTHR30055">
    <property type="entry name" value="HTH-TYPE TRANSCRIPTIONAL REGULATOR RUTR"/>
    <property type="match status" value="1"/>
</dbReference>
<dbReference type="SUPFAM" id="SSF48498">
    <property type="entry name" value="Tetracyclin repressor-like, C-terminal domain"/>
    <property type="match status" value="1"/>
</dbReference>
<proteinExistence type="predicted"/>
<dbReference type="EMBL" id="LAZR01055562">
    <property type="protein sequence ID" value="KKK76089.1"/>
    <property type="molecule type" value="Genomic_DNA"/>
</dbReference>
<evidence type="ECO:0000256" key="1">
    <source>
        <dbReference type="ARBA" id="ARBA00023125"/>
    </source>
</evidence>
<evidence type="ECO:0000313" key="3">
    <source>
        <dbReference type="EMBL" id="KKK76089.1"/>
    </source>
</evidence>
<dbReference type="AlphaFoldDB" id="A0A0F9AC72"/>
<dbReference type="InterPro" id="IPR039536">
    <property type="entry name" value="TetR_C_Proteobacteria"/>
</dbReference>
<gene>
    <name evidence="3" type="ORF">LCGC14_2867200</name>
</gene>
<dbReference type="PROSITE" id="PS50977">
    <property type="entry name" value="HTH_TETR_2"/>
    <property type="match status" value="1"/>
</dbReference>
<dbReference type="Gene3D" id="1.10.10.60">
    <property type="entry name" value="Homeodomain-like"/>
    <property type="match status" value="1"/>
</dbReference>
<organism evidence="3">
    <name type="scientific">marine sediment metagenome</name>
    <dbReference type="NCBI Taxonomy" id="412755"/>
    <lineage>
        <taxon>unclassified sequences</taxon>
        <taxon>metagenomes</taxon>
        <taxon>ecological metagenomes</taxon>
    </lineage>
</organism>
<dbReference type="SUPFAM" id="SSF46689">
    <property type="entry name" value="Homeodomain-like"/>
    <property type="match status" value="1"/>
</dbReference>
<dbReference type="GO" id="GO:0003700">
    <property type="term" value="F:DNA-binding transcription factor activity"/>
    <property type="evidence" value="ECO:0007669"/>
    <property type="project" value="TreeGrafter"/>
</dbReference>
<dbReference type="InterPro" id="IPR001647">
    <property type="entry name" value="HTH_TetR"/>
</dbReference>
<dbReference type="InterPro" id="IPR050109">
    <property type="entry name" value="HTH-type_TetR-like_transc_reg"/>
</dbReference>
<reference evidence="3" key="1">
    <citation type="journal article" date="2015" name="Nature">
        <title>Complex archaea that bridge the gap between prokaryotes and eukaryotes.</title>
        <authorList>
            <person name="Spang A."/>
            <person name="Saw J.H."/>
            <person name="Jorgensen S.L."/>
            <person name="Zaremba-Niedzwiedzka K."/>
            <person name="Martijn J."/>
            <person name="Lind A.E."/>
            <person name="van Eijk R."/>
            <person name="Schleper C."/>
            <person name="Guy L."/>
            <person name="Ettema T.J."/>
        </authorList>
    </citation>
    <scope>NUCLEOTIDE SEQUENCE</scope>
</reference>
<protein>
    <recommendedName>
        <fullName evidence="2">HTH tetR-type domain-containing protein</fullName>
    </recommendedName>
</protein>
<accession>A0A0F9AC72</accession>
<comment type="caution">
    <text evidence="3">The sequence shown here is derived from an EMBL/GenBank/DDBJ whole genome shotgun (WGS) entry which is preliminary data.</text>
</comment>
<dbReference type="Pfam" id="PF14246">
    <property type="entry name" value="TetR_C_7"/>
    <property type="match status" value="1"/>
</dbReference>
<keyword evidence="1" id="KW-0238">DNA-binding</keyword>
<dbReference type="Pfam" id="PF00440">
    <property type="entry name" value="TetR_N"/>
    <property type="match status" value="1"/>
</dbReference>
<dbReference type="PANTHER" id="PTHR30055:SF146">
    <property type="entry name" value="HTH-TYPE TRANSCRIPTIONAL DUAL REGULATOR CECR"/>
    <property type="match status" value="1"/>
</dbReference>
<dbReference type="GO" id="GO:0000976">
    <property type="term" value="F:transcription cis-regulatory region binding"/>
    <property type="evidence" value="ECO:0007669"/>
    <property type="project" value="TreeGrafter"/>
</dbReference>
<dbReference type="InterPro" id="IPR036271">
    <property type="entry name" value="Tet_transcr_reg_TetR-rel_C_sf"/>
</dbReference>